<dbReference type="Proteomes" id="UP000729733">
    <property type="component" value="Unassembled WGS sequence"/>
</dbReference>
<dbReference type="PANTHER" id="PTHR43028">
    <property type="entry name" value="3'(2'),5'-BISPHOSPHATE NUCLEOTIDASE 1"/>
    <property type="match status" value="1"/>
</dbReference>
<proteinExistence type="predicted"/>
<dbReference type="SUPFAM" id="SSF56655">
    <property type="entry name" value="Carbohydrate phosphatase"/>
    <property type="match status" value="1"/>
</dbReference>
<name>A0A964FH12_9CYAN</name>
<dbReference type="GO" id="GO:0000103">
    <property type="term" value="P:sulfate assimilation"/>
    <property type="evidence" value="ECO:0007669"/>
    <property type="project" value="TreeGrafter"/>
</dbReference>
<comment type="caution">
    <text evidence="4">The sequence shown here is derived from an EMBL/GenBank/DDBJ whole genome shotgun (WGS) entry which is preliminary data.</text>
</comment>
<dbReference type="AlphaFoldDB" id="A0A964FH12"/>
<dbReference type="RefSeq" id="WP_229642629.1">
    <property type="nucleotide sequence ID" value="NZ_JADWDC010000090.1"/>
</dbReference>
<dbReference type="Gene3D" id="3.40.190.80">
    <property type="match status" value="1"/>
</dbReference>
<dbReference type="EMBL" id="JADWDC010000090">
    <property type="protein sequence ID" value="MCC0179530.1"/>
    <property type="molecule type" value="Genomic_DNA"/>
</dbReference>
<dbReference type="Pfam" id="PF00459">
    <property type="entry name" value="Inositol_P"/>
    <property type="match status" value="1"/>
</dbReference>
<dbReference type="InterPro" id="IPR000760">
    <property type="entry name" value="Inositol_monophosphatase-like"/>
</dbReference>
<comment type="catalytic activity">
    <reaction evidence="1">
        <text>a myo-inositol phosphate + H2O = myo-inositol + phosphate</text>
        <dbReference type="Rhea" id="RHEA:24056"/>
        <dbReference type="ChEBI" id="CHEBI:15377"/>
        <dbReference type="ChEBI" id="CHEBI:17268"/>
        <dbReference type="ChEBI" id="CHEBI:43474"/>
        <dbReference type="ChEBI" id="CHEBI:84139"/>
        <dbReference type="EC" id="3.1.3.25"/>
    </reaction>
</comment>
<dbReference type="PROSITE" id="PS00630">
    <property type="entry name" value="IMP_2"/>
    <property type="match status" value="1"/>
</dbReference>
<dbReference type="PRINTS" id="PR00377">
    <property type="entry name" value="IMPHPHTASES"/>
</dbReference>
<comment type="cofactor">
    <cofactor evidence="3">
        <name>Mg(2+)</name>
        <dbReference type="ChEBI" id="CHEBI:18420"/>
    </cofactor>
</comment>
<feature type="binding site" evidence="3">
    <location>
        <position position="102"/>
    </location>
    <ligand>
        <name>Mg(2+)</name>
        <dbReference type="ChEBI" id="CHEBI:18420"/>
        <label>1</label>
        <note>catalytic</note>
    </ligand>
</feature>
<dbReference type="CDD" id="cd01638">
    <property type="entry name" value="CysQ"/>
    <property type="match status" value="1"/>
</dbReference>
<dbReference type="GO" id="GO:0046872">
    <property type="term" value="F:metal ion binding"/>
    <property type="evidence" value="ECO:0007669"/>
    <property type="project" value="UniProtKB-KW"/>
</dbReference>
<evidence type="ECO:0000313" key="5">
    <source>
        <dbReference type="Proteomes" id="UP000729733"/>
    </source>
</evidence>
<organism evidence="4 5">
    <name type="scientific">Waterburya agarophytonicola KI4</name>
    <dbReference type="NCBI Taxonomy" id="2874699"/>
    <lineage>
        <taxon>Bacteria</taxon>
        <taxon>Bacillati</taxon>
        <taxon>Cyanobacteriota</taxon>
        <taxon>Cyanophyceae</taxon>
        <taxon>Pleurocapsales</taxon>
        <taxon>Hyellaceae</taxon>
        <taxon>Waterburya</taxon>
        <taxon>Waterburya agarophytonicola</taxon>
    </lineage>
</organism>
<protein>
    <recommendedName>
        <fullName evidence="2">inositol-phosphate phosphatase</fullName>
        <ecNumber evidence="2">3.1.3.25</ecNumber>
    </recommendedName>
</protein>
<dbReference type="GO" id="GO:0052834">
    <property type="term" value="F:inositol monophosphate phosphatase activity"/>
    <property type="evidence" value="ECO:0007669"/>
    <property type="project" value="UniProtKB-EC"/>
</dbReference>
<evidence type="ECO:0000313" key="4">
    <source>
        <dbReference type="EMBL" id="MCC0179530.1"/>
    </source>
</evidence>
<dbReference type="Gene3D" id="3.30.540.10">
    <property type="entry name" value="Fructose-1,6-Bisphosphatase, subunit A, domain 1"/>
    <property type="match status" value="1"/>
</dbReference>
<dbReference type="PANTHER" id="PTHR43028:SF1">
    <property type="entry name" value="AMMONIUM TRANSPORT PROTEIN"/>
    <property type="match status" value="1"/>
</dbReference>
<reference evidence="4" key="1">
    <citation type="journal article" date="2021" name="Antonie Van Leeuwenhoek">
        <title>Draft genome and description of Waterburya agarophytonicola gen. nov. sp. nov. (Pleurocapsales, Cyanobacteria): a seaweed symbiont.</title>
        <authorList>
            <person name="Bonthond G."/>
            <person name="Shalygin S."/>
            <person name="Bayer T."/>
            <person name="Weinberger F."/>
        </authorList>
    </citation>
    <scope>NUCLEOTIDE SEQUENCE</scope>
    <source>
        <strain evidence="4">KI4</strain>
    </source>
</reference>
<keyword evidence="5" id="KW-1185">Reference proteome</keyword>
<feature type="binding site" evidence="3">
    <location>
        <position position="230"/>
    </location>
    <ligand>
        <name>Mg(2+)</name>
        <dbReference type="ChEBI" id="CHEBI:18420"/>
        <label>1</label>
        <note>catalytic</note>
    </ligand>
</feature>
<evidence type="ECO:0000256" key="1">
    <source>
        <dbReference type="ARBA" id="ARBA00001033"/>
    </source>
</evidence>
<accession>A0A964FH12</accession>
<evidence type="ECO:0000256" key="3">
    <source>
        <dbReference type="PIRSR" id="PIRSR600760-2"/>
    </source>
</evidence>
<dbReference type="InterPro" id="IPR020550">
    <property type="entry name" value="Inositol_monophosphatase_CS"/>
</dbReference>
<feature type="binding site" evidence="3">
    <location>
        <position position="99"/>
    </location>
    <ligand>
        <name>Mg(2+)</name>
        <dbReference type="ChEBI" id="CHEBI:18420"/>
        <label>1</label>
        <note>catalytic</note>
    </ligand>
</feature>
<keyword evidence="3" id="KW-0460">Magnesium</keyword>
<dbReference type="GO" id="GO:0046854">
    <property type="term" value="P:phosphatidylinositol phosphate biosynthetic process"/>
    <property type="evidence" value="ECO:0007669"/>
    <property type="project" value="InterPro"/>
</dbReference>
<keyword evidence="3" id="KW-0479">Metal-binding</keyword>
<feature type="binding site" evidence="3">
    <location>
        <position position="101"/>
    </location>
    <ligand>
        <name>Mg(2+)</name>
        <dbReference type="ChEBI" id="CHEBI:18420"/>
        <label>1</label>
        <note>catalytic</note>
    </ligand>
</feature>
<dbReference type="GO" id="GO:0008441">
    <property type="term" value="F:3'(2'),5'-bisphosphate nucleotidase activity"/>
    <property type="evidence" value="ECO:0007669"/>
    <property type="project" value="TreeGrafter"/>
</dbReference>
<feature type="binding site" evidence="3">
    <location>
        <position position="79"/>
    </location>
    <ligand>
        <name>Mg(2+)</name>
        <dbReference type="ChEBI" id="CHEBI:18420"/>
        <label>1</label>
        <note>catalytic</note>
    </ligand>
</feature>
<sequence>MTLDNNQTKKIADALKVARSVAWGAADILSSFYHKDTSDLDIKDKKDGPVTEADMAANKYIVGRLKEELGTEEFGYLSEETFDVKKAEPVDHDWVWIIDPLDGTRDFIDKTGEYGMHIALAYQGRPVIGIVAIPESQKIYFASKDQGTFVETKDGTVTSIKVSDRHKIEDLYLIVSRSHRDDRFQKLIDGLPFAGKKYMGGVGGKISTLLEQESDVYISLSGKSAAKDWDFAAPELILTEAGGKFTYVDGKPVFYNQGDVKRWGCIVATNGHCHEDLCAKATAMLKEIDKN</sequence>
<dbReference type="InterPro" id="IPR050725">
    <property type="entry name" value="CysQ/Inositol_MonoPase"/>
</dbReference>
<dbReference type="GO" id="GO:0050427">
    <property type="term" value="P:3'-phosphoadenosine 5'-phosphosulfate metabolic process"/>
    <property type="evidence" value="ECO:0007669"/>
    <property type="project" value="TreeGrafter"/>
</dbReference>
<gene>
    <name evidence="4" type="ORF">I4641_21455</name>
</gene>
<evidence type="ECO:0000256" key="2">
    <source>
        <dbReference type="ARBA" id="ARBA00013106"/>
    </source>
</evidence>
<dbReference type="EC" id="3.1.3.25" evidence="2"/>